<dbReference type="Proteomes" id="UP001595632">
    <property type="component" value="Unassembled WGS sequence"/>
</dbReference>
<gene>
    <name evidence="2" type="ORF">ACFOGP_09525</name>
</gene>
<dbReference type="EMBL" id="JBHRTB010000010">
    <property type="protein sequence ID" value="MFC3142949.1"/>
    <property type="molecule type" value="Genomic_DNA"/>
</dbReference>
<comment type="caution">
    <text evidence="2">The sequence shown here is derived from an EMBL/GenBank/DDBJ whole genome shotgun (WGS) entry which is preliminary data.</text>
</comment>
<feature type="compositionally biased region" description="Basic and acidic residues" evidence="1">
    <location>
        <begin position="10"/>
        <end position="22"/>
    </location>
</feature>
<reference evidence="3" key="1">
    <citation type="journal article" date="2019" name="Int. J. Syst. Evol. Microbiol.">
        <title>The Global Catalogue of Microorganisms (GCM) 10K type strain sequencing project: providing services to taxonomists for standard genome sequencing and annotation.</title>
        <authorList>
            <consortium name="The Broad Institute Genomics Platform"/>
            <consortium name="The Broad Institute Genome Sequencing Center for Infectious Disease"/>
            <person name="Wu L."/>
            <person name="Ma J."/>
        </authorList>
    </citation>
    <scope>NUCLEOTIDE SEQUENCE [LARGE SCALE GENOMIC DNA]</scope>
    <source>
        <strain evidence="3">KCTC 52366</strain>
    </source>
</reference>
<name>A0ABV7GMX8_9RHOB</name>
<evidence type="ECO:0000313" key="2">
    <source>
        <dbReference type="EMBL" id="MFC3142949.1"/>
    </source>
</evidence>
<proteinExistence type="predicted"/>
<keyword evidence="3" id="KW-1185">Reference proteome</keyword>
<dbReference type="RefSeq" id="WP_379560611.1">
    <property type="nucleotide sequence ID" value="NZ_JBHRTB010000010.1"/>
</dbReference>
<organism evidence="2 3">
    <name type="scientific">Psychromarinibacter halotolerans</name>
    <dbReference type="NCBI Taxonomy" id="1775175"/>
    <lineage>
        <taxon>Bacteria</taxon>
        <taxon>Pseudomonadati</taxon>
        <taxon>Pseudomonadota</taxon>
        <taxon>Alphaproteobacteria</taxon>
        <taxon>Rhodobacterales</taxon>
        <taxon>Paracoccaceae</taxon>
        <taxon>Psychromarinibacter</taxon>
    </lineage>
</organism>
<feature type="non-terminal residue" evidence="2">
    <location>
        <position position="1"/>
    </location>
</feature>
<evidence type="ECO:0000313" key="3">
    <source>
        <dbReference type="Proteomes" id="UP001595632"/>
    </source>
</evidence>
<feature type="region of interest" description="Disordered" evidence="1">
    <location>
        <begin position="1"/>
        <end position="23"/>
    </location>
</feature>
<evidence type="ECO:0000256" key="1">
    <source>
        <dbReference type="SAM" id="MobiDB-lite"/>
    </source>
</evidence>
<accession>A0ABV7GMX8</accession>
<protein>
    <submittedName>
        <fullName evidence="2">Uncharacterized protein</fullName>
    </submittedName>
</protein>
<sequence>PGRRRGCRRSSNERSREEERNARISVLASAAPREEERVPPTFQRTPKGGGGVRIRILCEVPAMPREEERASPVFDHLGPREEERGFGVLGCGDIREEEDVAASHQTT</sequence>